<name>A0A8T2A5U9_9BRAS</name>
<reference evidence="3 4" key="1">
    <citation type="submission" date="2020-12" db="EMBL/GenBank/DDBJ databases">
        <title>Concerted genomic and epigenomic changes stabilize Arabidopsis allopolyploids.</title>
        <authorList>
            <person name="Chen Z."/>
        </authorList>
    </citation>
    <scope>NUCLEOTIDE SEQUENCE [LARGE SCALE GENOMIC DNA]</scope>
    <source>
        <strain evidence="3">Allo738</strain>
        <tissue evidence="3">Leaf</tissue>
    </source>
</reference>
<accession>A0A8T2A5U9</accession>
<dbReference type="Pfam" id="PF13966">
    <property type="entry name" value="zf-RVT"/>
    <property type="match status" value="1"/>
</dbReference>
<dbReference type="InterPro" id="IPR002156">
    <property type="entry name" value="RNaseH_domain"/>
</dbReference>
<evidence type="ECO:0000313" key="3">
    <source>
        <dbReference type="EMBL" id="KAG7567314.1"/>
    </source>
</evidence>
<protein>
    <submittedName>
        <fullName evidence="3">Reverse transcriptase zinc-binding domain</fullName>
    </submittedName>
</protein>
<proteinExistence type="predicted"/>
<keyword evidence="3" id="KW-0695">RNA-directed DNA polymerase</keyword>
<dbReference type="InterPro" id="IPR044730">
    <property type="entry name" value="RNase_H-like_dom_plant"/>
</dbReference>
<dbReference type="PANTHER" id="PTHR47074">
    <property type="entry name" value="BNAC02G40300D PROTEIN"/>
    <property type="match status" value="1"/>
</dbReference>
<dbReference type="EMBL" id="JAEFBK010000009">
    <property type="protein sequence ID" value="KAG7567314.1"/>
    <property type="molecule type" value="Genomic_DNA"/>
</dbReference>
<dbReference type="CDD" id="cd06222">
    <property type="entry name" value="RNase_H_like"/>
    <property type="match status" value="1"/>
</dbReference>
<dbReference type="InterPro" id="IPR052929">
    <property type="entry name" value="RNase_H-like_EbsB-rel"/>
</dbReference>
<organism evidence="3 4">
    <name type="scientific">Arabidopsis thaliana x Arabidopsis arenosa</name>
    <dbReference type="NCBI Taxonomy" id="1240361"/>
    <lineage>
        <taxon>Eukaryota</taxon>
        <taxon>Viridiplantae</taxon>
        <taxon>Streptophyta</taxon>
        <taxon>Embryophyta</taxon>
        <taxon>Tracheophyta</taxon>
        <taxon>Spermatophyta</taxon>
        <taxon>Magnoliopsida</taxon>
        <taxon>eudicotyledons</taxon>
        <taxon>Gunneridae</taxon>
        <taxon>Pentapetalae</taxon>
        <taxon>rosids</taxon>
        <taxon>malvids</taxon>
        <taxon>Brassicales</taxon>
        <taxon>Brassicaceae</taxon>
        <taxon>Camelineae</taxon>
        <taxon>Arabidopsis</taxon>
    </lineage>
</organism>
<gene>
    <name evidence="3" type="ORF">ISN45_Aa04g001970</name>
</gene>
<dbReference type="Proteomes" id="UP000694240">
    <property type="component" value="Chromosome 9"/>
</dbReference>
<dbReference type="GO" id="GO:0003676">
    <property type="term" value="F:nucleic acid binding"/>
    <property type="evidence" value="ECO:0007669"/>
    <property type="project" value="InterPro"/>
</dbReference>
<keyword evidence="3" id="KW-0548">Nucleotidyltransferase</keyword>
<dbReference type="Pfam" id="PF13456">
    <property type="entry name" value="RVT_3"/>
    <property type="match status" value="1"/>
</dbReference>
<sequence>MPQLATRTANSSQELQVVFFTAKEDLLQRRIQILIGNGKATSIGNDPWLPTTPSRAPNLLPTTDPELKVEALIYPILHQWNEDKLQSLIQPEDHHLIRKIFLPLKDEPDSHLWSPTKDGNYSVKSGYWTATNMAINDETPQPPLAHSPDIAASIWKLSITPKLKHFLWRVASKAIGTAENLRRRNINVNPYCSHCCNVLETCDHTFFTCPYAVSVWRAAGLPINQLCDPDTTIEDKLRQLFKINNDGHINRSTRFLPFWIMWRLWKGRNNLVFNRKAITTMETVNQAATDTKEWLDNAQKSDLTTRTAQVTKARREGWSKPPPGIMKCNYDVSHHDGNRASGLGWIIRDSTGAVLDCGMGKFQGRITTEEAECTSLIWALQAAWGLGYRMVEFEGDNQNINRAINEMRPTPRLHHYLETIWAWRQHFTLVSFKFKPREQNTCADILAKKAITCNNDWALYRSCPFFLFAAVNNDIGSGN</sequence>
<evidence type="ECO:0000259" key="1">
    <source>
        <dbReference type="Pfam" id="PF13456"/>
    </source>
</evidence>
<keyword evidence="4" id="KW-1185">Reference proteome</keyword>
<dbReference type="AlphaFoldDB" id="A0A8T2A5U9"/>
<dbReference type="GO" id="GO:0004523">
    <property type="term" value="F:RNA-DNA hybrid ribonuclease activity"/>
    <property type="evidence" value="ECO:0007669"/>
    <property type="project" value="InterPro"/>
</dbReference>
<evidence type="ECO:0000313" key="4">
    <source>
        <dbReference type="Proteomes" id="UP000694240"/>
    </source>
</evidence>
<dbReference type="GO" id="GO:0003964">
    <property type="term" value="F:RNA-directed DNA polymerase activity"/>
    <property type="evidence" value="ECO:0007669"/>
    <property type="project" value="UniProtKB-KW"/>
</dbReference>
<feature type="domain" description="Reverse transcriptase zinc-binding" evidence="2">
    <location>
        <begin position="121"/>
        <end position="216"/>
    </location>
</feature>
<keyword evidence="3" id="KW-0808">Transferase</keyword>
<dbReference type="InterPro" id="IPR026960">
    <property type="entry name" value="RVT-Znf"/>
</dbReference>
<evidence type="ECO:0000259" key="2">
    <source>
        <dbReference type="Pfam" id="PF13966"/>
    </source>
</evidence>
<feature type="domain" description="RNase H type-1" evidence="1">
    <location>
        <begin position="329"/>
        <end position="450"/>
    </location>
</feature>
<comment type="caution">
    <text evidence="3">The sequence shown here is derived from an EMBL/GenBank/DDBJ whole genome shotgun (WGS) entry which is preliminary data.</text>
</comment>
<dbReference type="PANTHER" id="PTHR47074:SF78">
    <property type="entry name" value="GB|AAF30348.1-RELATED"/>
    <property type="match status" value="1"/>
</dbReference>